<dbReference type="GO" id="GO:0008168">
    <property type="term" value="F:methyltransferase activity"/>
    <property type="evidence" value="ECO:0007669"/>
    <property type="project" value="UniProtKB-KW"/>
</dbReference>
<reference evidence="1 2" key="1">
    <citation type="journal article" date="2018" name="Nat. Biotechnol.">
        <title>A standardized bacterial taxonomy based on genome phylogeny substantially revises the tree of life.</title>
        <authorList>
            <person name="Parks D.H."/>
            <person name="Chuvochina M."/>
            <person name="Waite D.W."/>
            <person name="Rinke C."/>
            <person name="Skarshewski A."/>
            <person name="Chaumeil P.A."/>
            <person name="Hugenholtz P."/>
        </authorList>
    </citation>
    <scope>NUCLEOTIDE SEQUENCE [LARGE SCALE GENOMIC DNA]</scope>
    <source>
        <strain evidence="1">UBA9375</strain>
    </source>
</reference>
<name>A0A3D3RFI8_9PLAN</name>
<dbReference type="InterPro" id="IPR029063">
    <property type="entry name" value="SAM-dependent_MTases_sf"/>
</dbReference>
<sequence>MSYSDYTFQDKNPVKRWLQQRRMVSATRLGQQTRQPAVICDYGAGNGELCKQLSEQIPDAKFICYEPSPVFFEEAKENLKTVPHTEFYQNIDQVPRGSVDLLFCLEVFEHLPEKETHDALQTISGLLKPGGEVVIGVPVEVGIPALYKGIFRMTRRFGAYDANPKNVFLSFIGSPPQDRPHGEIEPGFGYHFPHTGFDYREFSKTLAGYFDLKKVSTSPFHAPGTLFMPEVYFSLEKPNNAAA</sequence>
<accession>A0A3D3RFI8</accession>
<comment type="caution">
    <text evidence="1">The sequence shown here is derived from an EMBL/GenBank/DDBJ whole genome shotgun (WGS) entry which is preliminary data.</text>
</comment>
<dbReference type="Gene3D" id="3.40.50.150">
    <property type="entry name" value="Vaccinia Virus protein VP39"/>
    <property type="match status" value="1"/>
</dbReference>
<protein>
    <submittedName>
        <fullName evidence="1">Class I SAM-dependent methyltransferase</fullName>
    </submittedName>
</protein>
<proteinExistence type="predicted"/>
<dbReference type="AlphaFoldDB" id="A0A3D3RFI8"/>
<dbReference type="CDD" id="cd02440">
    <property type="entry name" value="AdoMet_MTases"/>
    <property type="match status" value="1"/>
</dbReference>
<dbReference type="SUPFAM" id="SSF53335">
    <property type="entry name" value="S-adenosyl-L-methionine-dependent methyltransferases"/>
    <property type="match status" value="1"/>
</dbReference>
<keyword evidence="1" id="KW-0489">Methyltransferase</keyword>
<dbReference type="RefSeq" id="WP_278447726.1">
    <property type="nucleotide sequence ID" value="NZ_CAXBMG010000015.1"/>
</dbReference>
<gene>
    <name evidence="1" type="ORF">DIT97_33020</name>
</gene>
<evidence type="ECO:0000313" key="2">
    <source>
        <dbReference type="Proteomes" id="UP000263642"/>
    </source>
</evidence>
<dbReference type="Pfam" id="PF13489">
    <property type="entry name" value="Methyltransf_23"/>
    <property type="match status" value="1"/>
</dbReference>
<organism evidence="1 2">
    <name type="scientific">Gimesia maris</name>
    <dbReference type="NCBI Taxonomy" id="122"/>
    <lineage>
        <taxon>Bacteria</taxon>
        <taxon>Pseudomonadati</taxon>
        <taxon>Planctomycetota</taxon>
        <taxon>Planctomycetia</taxon>
        <taxon>Planctomycetales</taxon>
        <taxon>Planctomycetaceae</taxon>
        <taxon>Gimesia</taxon>
    </lineage>
</organism>
<dbReference type="PANTHER" id="PTHR43861">
    <property type="entry name" value="TRANS-ACONITATE 2-METHYLTRANSFERASE-RELATED"/>
    <property type="match status" value="1"/>
</dbReference>
<keyword evidence="1" id="KW-0808">Transferase</keyword>
<dbReference type="Proteomes" id="UP000263642">
    <property type="component" value="Unassembled WGS sequence"/>
</dbReference>
<dbReference type="EMBL" id="DQAY01000201">
    <property type="protein sequence ID" value="HCO27589.1"/>
    <property type="molecule type" value="Genomic_DNA"/>
</dbReference>
<dbReference type="GO" id="GO:0032259">
    <property type="term" value="P:methylation"/>
    <property type="evidence" value="ECO:0007669"/>
    <property type="project" value="UniProtKB-KW"/>
</dbReference>
<evidence type="ECO:0000313" key="1">
    <source>
        <dbReference type="EMBL" id="HCO27589.1"/>
    </source>
</evidence>